<feature type="transmembrane region" description="Helical" evidence="17">
    <location>
        <begin position="522"/>
        <end position="545"/>
    </location>
</feature>
<keyword evidence="5" id="KW-0808">Transferase</keyword>
<dbReference type="GO" id="GO:0004674">
    <property type="term" value="F:protein serine/threonine kinase activity"/>
    <property type="evidence" value="ECO:0007669"/>
    <property type="project" value="UniProtKB-KW"/>
</dbReference>
<dbReference type="Gene3D" id="3.30.200.20">
    <property type="entry name" value="Phosphorylase Kinase, domain 1"/>
    <property type="match status" value="1"/>
</dbReference>
<keyword evidence="13 17" id="KW-0472">Membrane</keyword>
<dbReference type="InterPro" id="IPR001245">
    <property type="entry name" value="Ser-Thr/Tyr_kinase_cat_dom"/>
</dbReference>
<keyword evidence="8" id="KW-0677">Repeat</keyword>
<dbReference type="Gene3D" id="3.80.10.10">
    <property type="entry name" value="Ribonuclease Inhibitor"/>
    <property type="match status" value="1"/>
</dbReference>
<sequence>MEMTIGFLIILLAAAALVHAQSQIGFISIDCGSKQDAYTDTDNGIRYHSDDNYIKTGINKDIAAKYAYPANPDLPQPLSDVRSFPQGLKNCYSFTEAGKGSLNLLRATFFYANYDDKNKPPEFDLYVDVNLWSTIKFSSVSDIITTEIIVTAVSDTMYVCLVNTGSGDPFITALELRPIIDSSMYLKSNSTSLLLLKRLNIGQTNSTGTGRYEDDKYDRIWTNYMKPNAWDSLITSQPINNPLDGGNGVPFRVISTAVKPRNGTSTSLVFNWSSANDSSSVFYIYMYFAELELLGKSERRKFNVSWNGVPLFGPFSPLELSVSTISNSTSTMSNSRAVAGKEHQISIIKTEDSTQPPILNALEIYLVKHMNQSPTYGQDVNAIGEVKSTYQINKNWEGDPCSVPGNLSWEGLKCNYYTSFPRITSLNLTSSNLSGKIVASIGELSFLEILDLSYNGLTGPFPTFLENLKSLKLINLTGNHLSGNVSNTLVKRSKAGSLTLSVDAQNLQNHCGSVTCKNNKKIVVPIVASLSSALIVLILLVLGWIHRRKGKKKLEEAEMNKKTGKTVAIKKIHFSLEEILEITSDFGKVIGKGGFGTVYHGYMKDGSQVAVKMLSPSSSQGHNEFKTEAELLMRVHHRNLATFVGYCDDADDHLALIYEFMANGNLKEYLSERSTDLNWQTRLRIAIDAAQGLEYLHHGCKPPIIHRDVKTANILLTQALDAKIADFGLSKVVPGDRDSDHVETTVMGTAGYLDPEYYTSHMLNEKSDVYSFGVVLFELITGQTAVIKRNDMEFTHIRNWVVPKLREGDIAKIIDGKLQPDFEVKSVWKALQVAMACTNIASIDRPTMSSVLAELKLCLEMELFRDGDKRSPARSMEEMFRATYGPGVYLPSNDDSVNAQSMTAPFTR</sequence>
<dbReference type="InParanoid" id="A0A6P6GGL6"/>
<keyword evidence="20" id="KW-1185">Reference proteome</keyword>
<organism evidence="20 21">
    <name type="scientific">Ziziphus jujuba</name>
    <name type="common">Chinese jujube</name>
    <name type="synonym">Ziziphus sativa</name>
    <dbReference type="NCBI Taxonomy" id="326968"/>
    <lineage>
        <taxon>Eukaryota</taxon>
        <taxon>Viridiplantae</taxon>
        <taxon>Streptophyta</taxon>
        <taxon>Embryophyta</taxon>
        <taxon>Tracheophyta</taxon>
        <taxon>Spermatophyta</taxon>
        <taxon>Magnoliopsida</taxon>
        <taxon>eudicotyledons</taxon>
        <taxon>Gunneridae</taxon>
        <taxon>Pentapetalae</taxon>
        <taxon>rosids</taxon>
        <taxon>fabids</taxon>
        <taxon>Rosales</taxon>
        <taxon>Rhamnaceae</taxon>
        <taxon>Paliureae</taxon>
        <taxon>Ziziphus</taxon>
    </lineage>
</organism>
<dbReference type="InterPro" id="IPR001611">
    <property type="entry name" value="Leu-rich_rpt"/>
</dbReference>
<keyword evidence="4" id="KW-0433">Leucine-rich repeat</keyword>
<dbReference type="SUPFAM" id="SSF52058">
    <property type="entry name" value="L domain-like"/>
    <property type="match status" value="1"/>
</dbReference>
<dbReference type="PROSITE" id="PS50011">
    <property type="entry name" value="PROTEIN_KINASE_DOM"/>
    <property type="match status" value="1"/>
</dbReference>
<dbReference type="RefSeq" id="XP_024933263.3">
    <property type="nucleotide sequence ID" value="XM_025077495.3"/>
</dbReference>
<feature type="domain" description="Protein kinase" evidence="19">
    <location>
        <begin position="584"/>
        <end position="864"/>
    </location>
</feature>
<evidence type="ECO:0000256" key="7">
    <source>
        <dbReference type="ARBA" id="ARBA00022729"/>
    </source>
</evidence>
<dbReference type="Gene3D" id="1.10.510.10">
    <property type="entry name" value="Transferase(Phosphotransferase) domain 1"/>
    <property type="match status" value="1"/>
</dbReference>
<dbReference type="CDD" id="cd14066">
    <property type="entry name" value="STKc_IRAK"/>
    <property type="match status" value="1"/>
</dbReference>
<dbReference type="InterPro" id="IPR032675">
    <property type="entry name" value="LRR_dom_sf"/>
</dbReference>
<evidence type="ECO:0000256" key="3">
    <source>
        <dbReference type="ARBA" id="ARBA00022527"/>
    </source>
</evidence>
<keyword evidence="12 17" id="KW-1133">Transmembrane helix</keyword>
<evidence type="ECO:0000256" key="2">
    <source>
        <dbReference type="ARBA" id="ARBA00012513"/>
    </source>
</evidence>
<keyword evidence="11 16" id="KW-0067">ATP-binding</keyword>
<dbReference type="Pfam" id="PF00560">
    <property type="entry name" value="LRR_1"/>
    <property type="match status" value="1"/>
</dbReference>
<evidence type="ECO:0000256" key="4">
    <source>
        <dbReference type="ARBA" id="ARBA00022614"/>
    </source>
</evidence>
<dbReference type="GeneID" id="107427349"/>
<evidence type="ECO:0000256" key="15">
    <source>
        <dbReference type="ARBA" id="ARBA00048679"/>
    </source>
</evidence>
<evidence type="ECO:0000256" key="5">
    <source>
        <dbReference type="ARBA" id="ARBA00022679"/>
    </source>
</evidence>
<comment type="catalytic activity">
    <reaction evidence="15">
        <text>L-seryl-[protein] + ATP = O-phospho-L-seryl-[protein] + ADP + H(+)</text>
        <dbReference type="Rhea" id="RHEA:17989"/>
        <dbReference type="Rhea" id="RHEA-COMP:9863"/>
        <dbReference type="Rhea" id="RHEA-COMP:11604"/>
        <dbReference type="ChEBI" id="CHEBI:15378"/>
        <dbReference type="ChEBI" id="CHEBI:29999"/>
        <dbReference type="ChEBI" id="CHEBI:30616"/>
        <dbReference type="ChEBI" id="CHEBI:83421"/>
        <dbReference type="ChEBI" id="CHEBI:456216"/>
        <dbReference type="EC" id="2.7.11.1"/>
    </reaction>
</comment>
<protein>
    <recommendedName>
        <fullName evidence="2">non-specific serine/threonine protein kinase</fullName>
        <ecNumber evidence="2">2.7.11.1</ecNumber>
    </recommendedName>
</protein>
<keyword evidence="9 16" id="KW-0547">Nucleotide-binding</keyword>
<proteinExistence type="predicted"/>
<evidence type="ECO:0000259" key="19">
    <source>
        <dbReference type="PROSITE" id="PS50011"/>
    </source>
</evidence>
<dbReference type="KEGG" id="zju:107427349"/>
<comment type="catalytic activity">
    <reaction evidence="14">
        <text>L-threonyl-[protein] + ATP = O-phospho-L-threonyl-[protein] + ADP + H(+)</text>
        <dbReference type="Rhea" id="RHEA:46608"/>
        <dbReference type="Rhea" id="RHEA-COMP:11060"/>
        <dbReference type="Rhea" id="RHEA-COMP:11605"/>
        <dbReference type="ChEBI" id="CHEBI:15378"/>
        <dbReference type="ChEBI" id="CHEBI:30013"/>
        <dbReference type="ChEBI" id="CHEBI:30616"/>
        <dbReference type="ChEBI" id="CHEBI:61977"/>
        <dbReference type="ChEBI" id="CHEBI:456216"/>
        <dbReference type="EC" id="2.7.11.1"/>
    </reaction>
</comment>
<feature type="signal peptide" evidence="18">
    <location>
        <begin position="1"/>
        <end position="20"/>
    </location>
</feature>
<evidence type="ECO:0000256" key="11">
    <source>
        <dbReference type="ARBA" id="ARBA00022840"/>
    </source>
</evidence>
<dbReference type="Pfam" id="PF07714">
    <property type="entry name" value="PK_Tyr_Ser-Thr"/>
    <property type="match status" value="1"/>
</dbReference>
<dbReference type="PANTHER" id="PTHR45631">
    <property type="entry name" value="OS07G0107800 PROTEIN-RELATED"/>
    <property type="match status" value="1"/>
</dbReference>
<keyword evidence="3" id="KW-0723">Serine/threonine-protein kinase</keyword>
<name>A0A6P6GGL6_ZIZJJ</name>
<feature type="binding site" evidence="16">
    <location>
        <position position="612"/>
    </location>
    <ligand>
        <name>ATP</name>
        <dbReference type="ChEBI" id="CHEBI:30616"/>
    </ligand>
</feature>
<gene>
    <name evidence="21" type="primary">LOC107427349</name>
</gene>
<evidence type="ECO:0000256" key="1">
    <source>
        <dbReference type="ARBA" id="ARBA00004167"/>
    </source>
</evidence>
<dbReference type="InterPro" id="IPR017441">
    <property type="entry name" value="Protein_kinase_ATP_BS"/>
</dbReference>
<evidence type="ECO:0000256" key="16">
    <source>
        <dbReference type="PROSITE-ProRule" id="PRU10141"/>
    </source>
</evidence>
<dbReference type="InterPro" id="IPR024788">
    <property type="entry name" value="Malectin-like_Carb-bd_dom"/>
</dbReference>
<feature type="chain" id="PRO_5046961305" description="non-specific serine/threonine protein kinase" evidence="18">
    <location>
        <begin position="21"/>
        <end position="908"/>
    </location>
</feature>
<evidence type="ECO:0000256" key="14">
    <source>
        <dbReference type="ARBA" id="ARBA00047899"/>
    </source>
</evidence>
<dbReference type="GO" id="GO:0016020">
    <property type="term" value="C:membrane"/>
    <property type="evidence" value="ECO:0007669"/>
    <property type="project" value="UniProtKB-SubCell"/>
</dbReference>
<dbReference type="InterPro" id="IPR011009">
    <property type="entry name" value="Kinase-like_dom_sf"/>
</dbReference>
<evidence type="ECO:0000256" key="12">
    <source>
        <dbReference type="ARBA" id="ARBA00022989"/>
    </source>
</evidence>
<dbReference type="PROSITE" id="PS00108">
    <property type="entry name" value="PROTEIN_KINASE_ST"/>
    <property type="match status" value="1"/>
</dbReference>
<evidence type="ECO:0000313" key="21">
    <source>
        <dbReference type="RefSeq" id="XP_024933263.3"/>
    </source>
</evidence>
<evidence type="ECO:0000256" key="8">
    <source>
        <dbReference type="ARBA" id="ARBA00022737"/>
    </source>
</evidence>
<dbReference type="InterPro" id="IPR008271">
    <property type="entry name" value="Ser/Thr_kinase_AS"/>
</dbReference>
<dbReference type="InterPro" id="IPR000719">
    <property type="entry name" value="Prot_kinase_dom"/>
</dbReference>
<evidence type="ECO:0000256" key="6">
    <source>
        <dbReference type="ARBA" id="ARBA00022692"/>
    </source>
</evidence>
<dbReference type="PROSITE" id="PS00107">
    <property type="entry name" value="PROTEIN_KINASE_ATP"/>
    <property type="match status" value="1"/>
</dbReference>
<dbReference type="AlphaFoldDB" id="A0A6P6GGL6"/>
<reference evidence="21" key="1">
    <citation type="submission" date="2025-08" db="UniProtKB">
        <authorList>
            <consortium name="RefSeq"/>
        </authorList>
    </citation>
    <scope>IDENTIFICATION</scope>
    <source>
        <tissue evidence="21">Seedling</tissue>
    </source>
</reference>
<keyword evidence="7 18" id="KW-0732">Signal</keyword>
<accession>A0A6P6GGL6</accession>
<dbReference type="Proteomes" id="UP001652623">
    <property type="component" value="Chromosome 9"/>
</dbReference>
<evidence type="ECO:0000256" key="9">
    <source>
        <dbReference type="ARBA" id="ARBA00022741"/>
    </source>
</evidence>
<evidence type="ECO:0000256" key="18">
    <source>
        <dbReference type="SAM" id="SignalP"/>
    </source>
</evidence>
<dbReference type="PANTHER" id="PTHR45631:SF143">
    <property type="entry name" value="LEUCINE-RICH REPEAT PROTEIN KINASE"/>
    <property type="match status" value="1"/>
</dbReference>
<keyword evidence="6 17" id="KW-0812">Transmembrane</keyword>
<evidence type="ECO:0000256" key="17">
    <source>
        <dbReference type="SAM" id="Phobius"/>
    </source>
</evidence>
<evidence type="ECO:0000256" key="13">
    <source>
        <dbReference type="ARBA" id="ARBA00023136"/>
    </source>
</evidence>
<dbReference type="SUPFAM" id="SSF56112">
    <property type="entry name" value="Protein kinase-like (PK-like)"/>
    <property type="match status" value="1"/>
</dbReference>
<comment type="subcellular location">
    <subcellularLocation>
        <location evidence="1">Membrane</location>
        <topology evidence="1">Single-pass membrane protein</topology>
    </subcellularLocation>
</comment>
<dbReference type="EC" id="2.7.11.1" evidence="2"/>
<evidence type="ECO:0000313" key="20">
    <source>
        <dbReference type="Proteomes" id="UP001652623"/>
    </source>
</evidence>
<dbReference type="Pfam" id="PF12819">
    <property type="entry name" value="Malectin_like"/>
    <property type="match status" value="1"/>
</dbReference>
<keyword evidence="10" id="KW-0418">Kinase</keyword>
<evidence type="ECO:0000256" key="10">
    <source>
        <dbReference type="ARBA" id="ARBA00022777"/>
    </source>
</evidence>
<dbReference type="GO" id="GO:0005524">
    <property type="term" value="F:ATP binding"/>
    <property type="evidence" value="ECO:0007669"/>
    <property type="project" value="UniProtKB-UniRule"/>
</dbReference>
<dbReference type="SMART" id="SM00220">
    <property type="entry name" value="S_TKc"/>
    <property type="match status" value="1"/>
</dbReference>